<dbReference type="Proteomes" id="UP000499080">
    <property type="component" value="Unassembled WGS sequence"/>
</dbReference>
<protein>
    <submittedName>
        <fullName evidence="2">Uncharacterized protein</fullName>
    </submittedName>
</protein>
<dbReference type="GO" id="GO:0005634">
    <property type="term" value="C:nucleus"/>
    <property type="evidence" value="ECO:0007669"/>
    <property type="project" value="UniProtKB-SubCell"/>
</dbReference>
<comment type="subcellular location">
    <subcellularLocation>
        <location evidence="1">Nucleus</location>
    </subcellularLocation>
</comment>
<name>A0A4Y2CNX9_ARAVE</name>
<dbReference type="EMBL" id="BGPR01000222">
    <property type="protein sequence ID" value="GBM06063.1"/>
    <property type="molecule type" value="Genomic_DNA"/>
</dbReference>
<evidence type="ECO:0000313" key="2">
    <source>
        <dbReference type="EMBL" id="GBM06063.1"/>
    </source>
</evidence>
<dbReference type="InterPro" id="IPR009057">
    <property type="entry name" value="Homeodomain-like_sf"/>
</dbReference>
<dbReference type="SUPFAM" id="SSF46689">
    <property type="entry name" value="Homeodomain-like"/>
    <property type="match status" value="1"/>
</dbReference>
<dbReference type="OrthoDB" id="4843387at2759"/>
<dbReference type="AlphaFoldDB" id="A0A4Y2CNX9"/>
<reference evidence="2 3" key="1">
    <citation type="journal article" date="2019" name="Sci. Rep.">
        <title>Orb-weaving spider Araneus ventricosus genome elucidates the spidroin gene catalogue.</title>
        <authorList>
            <person name="Kono N."/>
            <person name="Nakamura H."/>
            <person name="Ohtoshi R."/>
            <person name="Moran D.A.P."/>
            <person name="Shinohara A."/>
            <person name="Yoshida Y."/>
            <person name="Fujiwara M."/>
            <person name="Mori M."/>
            <person name="Tomita M."/>
            <person name="Arakawa K."/>
        </authorList>
    </citation>
    <scope>NUCLEOTIDE SEQUENCE [LARGE SCALE GENOMIC DNA]</scope>
</reference>
<accession>A0A4Y2CNX9</accession>
<evidence type="ECO:0000256" key="1">
    <source>
        <dbReference type="ARBA" id="ARBA00004123"/>
    </source>
</evidence>
<comment type="caution">
    <text evidence="2">The sequence shown here is derived from an EMBL/GenBank/DDBJ whole genome shotgun (WGS) entry which is preliminary data.</text>
</comment>
<organism evidence="2 3">
    <name type="scientific">Araneus ventricosus</name>
    <name type="common">Orbweaver spider</name>
    <name type="synonym">Epeira ventricosa</name>
    <dbReference type="NCBI Taxonomy" id="182803"/>
    <lineage>
        <taxon>Eukaryota</taxon>
        <taxon>Metazoa</taxon>
        <taxon>Ecdysozoa</taxon>
        <taxon>Arthropoda</taxon>
        <taxon>Chelicerata</taxon>
        <taxon>Arachnida</taxon>
        <taxon>Araneae</taxon>
        <taxon>Araneomorphae</taxon>
        <taxon>Entelegynae</taxon>
        <taxon>Araneoidea</taxon>
        <taxon>Araneidae</taxon>
        <taxon>Araneus</taxon>
    </lineage>
</organism>
<gene>
    <name evidence="2" type="ORF">AVEN_49442_1</name>
</gene>
<sequence>MSRRNHLHDEVRCRAVGMLPAGARQSAVARELSVHVGTITKGIKTPVEDVGLDAGESPQRQTIATCCNVPDAEDTNSATAGVAALCCCRKVHIPPNCVAQTA</sequence>
<proteinExistence type="predicted"/>
<evidence type="ECO:0000313" key="3">
    <source>
        <dbReference type="Proteomes" id="UP000499080"/>
    </source>
</evidence>
<keyword evidence="3" id="KW-1185">Reference proteome</keyword>